<accession>G2R776</accession>
<evidence type="ECO:0000256" key="1">
    <source>
        <dbReference type="SAM" id="Phobius"/>
    </source>
</evidence>
<dbReference type="AlphaFoldDB" id="G2R776"/>
<dbReference type="EMBL" id="CP003011">
    <property type="protein sequence ID" value="AEO67785.1"/>
    <property type="molecule type" value="Genomic_DNA"/>
</dbReference>
<feature type="transmembrane region" description="Helical" evidence="1">
    <location>
        <begin position="12"/>
        <end position="32"/>
    </location>
</feature>
<reference evidence="2 3" key="1">
    <citation type="journal article" date="2011" name="Nat. Biotechnol.">
        <title>Comparative genomic analysis of the thermophilic biomass-degrading fungi Myceliophthora thermophila and Thielavia terrestris.</title>
        <authorList>
            <person name="Berka R.M."/>
            <person name="Grigoriev I.V."/>
            <person name="Otillar R."/>
            <person name="Salamov A."/>
            <person name="Grimwood J."/>
            <person name="Reid I."/>
            <person name="Ishmael N."/>
            <person name="John T."/>
            <person name="Darmond C."/>
            <person name="Moisan M.-C."/>
            <person name="Henrissat B."/>
            <person name="Coutinho P.M."/>
            <person name="Lombard V."/>
            <person name="Natvig D.O."/>
            <person name="Lindquist E."/>
            <person name="Schmutz J."/>
            <person name="Lucas S."/>
            <person name="Harris P."/>
            <person name="Powlowski J."/>
            <person name="Bellemare A."/>
            <person name="Taylor D."/>
            <person name="Butler G."/>
            <person name="de Vries R.P."/>
            <person name="Allijn I.E."/>
            <person name="van den Brink J."/>
            <person name="Ushinsky S."/>
            <person name="Storms R."/>
            <person name="Powell A.J."/>
            <person name="Paulsen I.T."/>
            <person name="Elbourne L.D.H."/>
            <person name="Baker S.E."/>
            <person name="Magnuson J."/>
            <person name="LaBoissiere S."/>
            <person name="Clutterbuck A.J."/>
            <person name="Martinez D."/>
            <person name="Wogulis M."/>
            <person name="de Leon A.L."/>
            <person name="Rey M.W."/>
            <person name="Tsang A."/>
        </authorList>
    </citation>
    <scope>NUCLEOTIDE SEQUENCE [LARGE SCALE GENOMIC DNA]</scope>
    <source>
        <strain evidence="3">ATCC 38088 / NRRL 8126</strain>
    </source>
</reference>
<protein>
    <submittedName>
        <fullName evidence="2">Uncharacterized protein</fullName>
    </submittedName>
</protein>
<gene>
    <name evidence="2" type="ORF">THITE_2116847</name>
</gene>
<keyword evidence="1" id="KW-1133">Transmembrane helix</keyword>
<proteinExistence type="predicted"/>
<dbReference type="GeneID" id="11518198"/>
<keyword evidence="3" id="KW-1185">Reference proteome</keyword>
<feature type="transmembrane region" description="Helical" evidence="1">
    <location>
        <begin position="44"/>
        <end position="63"/>
    </location>
</feature>
<dbReference type="Proteomes" id="UP000008181">
    <property type="component" value="Chromosome 3"/>
</dbReference>
<evidence type="ECO:0000313" key="3">
    <source>
        <dbReference type="Proteomes" id="UP000008181"/>
    </source>
</evidence>
<evidence type="ECO:0000313" key="2">
    <source>
        <dbReference type="EMBL" id="AEO67785.1"/>
    </source>
</evidence>
<organism evidence="2 3">
    <name type="scientific">Thermothielavioides terrestris (strain ATCC 38088 / NRRL 8126)</name>
    <name type="common">Thielavia terrestris</name>
    <dbReference type="NCBI Taxonomy" id="578455"/>
    <lineage>
        <taxon>Eukaryota</taxon>
        <taxon>Fungi</taxon>
        <taxon>Dikarya</taxon>
        <taxon>Ascomycota</taxon>
        <taxon>Pezizomycotina</taxon>
        <taxon>Sordariomycetes</taxon>
        <taxon>Sordariomycetidae</taxon>
        <taxon>Sordariales</taxon>
        <taxon>Chaetomiaceae</taxon>
        <taxon>Thermothielavioides</taxon>
        <taxon>Thermothielavioides terrestris</taxon>
    </lineage>
</organism>
<name>G2R776_THETT</name>
<dbReference type="KEGG" id="ttt:THITE_2116847"/>
<sequence>MACNELDRGYSGLAGILLGNAGILANAGILLGSRASWPTRASSWVRGYLPGFAGIFLGLRASWPTRWHLPKFAGIFLGTVRKRIIWLLRINLRLV</sequence>
<dbReference type="HOGENOM" id="CLU_174230_0_0_1"/>
<keyword evidence="1" id="KW-0812">Transmembrane</keyword>
<keyword evidence="1" id="KW-0472">Membrane</keyword>
<dbReference type="RefSeq" id="XP_003654121.1">
    <property type="nucleotide sequence ID" value="XM_003654073.1"/>
</dbReference>